<dbReference type="OrthoDB" id="8451574at2"/>
<dbReference type="KEGG" id="psin:CAK95_20695"/>
<name>A0A1W6ZVS3_9HYPH</name>
<dbReference type="Proteomes" id="UP000194137">
    <property type="component" value="Chromosome"/>
</dbReference>
<gene>
    <name evidence="1" type="ORF">CAK95_20695</name>
</gene>
<dbReference type="AlphaFoldDB" id="A0A1W6ZVS3"/>
<dbReference type="EMBL" id="CP021112">
    <property type="protein sequence ID" value="ARQ01241.1"/>
    <property type="molecule type" value="Genomic_DNA"/>
</dbReference>
<dbReference type="RefSeq" id="WP_086089636.1">
    <property type="nucleotide sequence ID" value="NZ_CP021112.1"/>
</dbReference>
<proteinExistence type="predicted"/>
<dbReference type="InterPro" id="IPR053803">
    <property type="entry name" value="DUF6949"/>
</dbReference>
<keyword evidence="2" id="KW-1185">Reference proteome</keyword>
<sequence length="108" mass="11167">MSADALHSIYVLLLGFSVAGALATGYQVFTARPASFNIFGDGTGVAAVAHVPFLVFAAPFIIMRNAIFVRRSGLDNFVTAMVATVTAGLWSVLSGKFVVAAVAMLGLA</sequence>
<protein>
    <submittedName>
        <fullName evidence="1">Uncharacterized protein</fullName>
    </submittedName>
</protein>
<evidence type="ECO:0000313" key="2">
    <source>
        <dbReference type="Proteomes" id="UP000194137"/>
    </source>
</evidence>
<dbReference type="STRING" id="1235591.CAK95_20695"/>
<evidence type="ECO:0000313" key="1">
    <source>
        <dbReference type="EMBL" id="ARQ01241.1"/>
    </source>
</evidence>
<organism evidence="1 2">
    <name type="scientific">Pseudorhodoplanes sinuspersici</name>
    <dbReference type="NCBI Taxonomy" id="1235591"/>
    <lineage>
        <taxon>Bacteria</taxon>
        <taxon>Pseudomonadati</taxon>
        <taxon>Pseudomonadota</taxon>
        <taxon>Alphaproteobacteria</taxon>
        <taxon>Hyphomicrobiales</taxon>
        <taxon>Pseudorhodoplanes</taxon>
    </lineage>
</organism>
<reference evidence="1 2" key="1">
    <citation type="submission" date="2017-05" db="EMBL/GenBank/DDBJ databases">
        <title>Full genome sequence of Pseudorhodoplanes sinuspersici.</title>
        <authorList>
            <person name="Dastgheib S.M.M."/>
            <person name="Shavandi M."/>
            <person name="Tirandaz H."/>
        </authorList>
    </citation>
    <scope>NUCLEOTIDE SEQUENCE [LARGE SCALE GENOMIC DNA]</scope>
    <source>
        <strain evidence="1 2">RIPI110</strain>
    </source>
</reference>
<accession>A0A1W6ZVS3</accession>
<dbReference type="Pfam" id="PF22258">
    <property type="entry name" value="DUF6949"/>
    <property type="match status" value="1"/>
</dbReference>